<keyword evidence="2" id="KW-0238">DNA-binding</keyword>
<dbReference type="CDD" id="cd06267">
    <property type="entry name" value="PBP1_LacI_sugar_binding-like"/>
    <property type="match status" value="1"/>
</dbReference>
<dbReference type="InterPro" id="IPR046335">
    <property type="entry name" value="LacI/GalR-like_sensor"/>
</dbReference>
<dbReference type="InterPro" id="IPR028082">
    <property type="entry name" value="Peripla_BP_I"/>
</dbReference>
<dbReference type="Proteomes" id="UP000033448">
    <property type="component" value="Unassembled WGS sequence"/>
</dbReference>
<dbReference type="Pfam" id="PF13377">
    <property type="entry name" value="Peripla_BP_3"/>
    <property type="match status" value="1"/>
</dbReference>
<dbReference type="RefSeq" id="WP_045249283.1">
    <property type="nucleotide sequence ID" value="NZ_JYIT01000055.1"/>
</dbReference>
<dbReference type="Gene3D" id="1.10.260.40">
    <property type="entry name" value="lambda repressor-like DNA-binding domains"/>
    <property type="match status" value="1"/>
</dbReference>
<feature type="domain" description="HTH lacI-type" evidence="5">
    <location>
        <begin position="23"/>
        <end position="77"/>
    </location>
</feature>
<dbReference type="GO" id="GO:0000976">
    <property type="term" value="F:transcription cis-regulatory region binding"/>
    <property type="evidence" value="ECO:0007669"/>
    <property type="project" value="TreeGrafter"/>
</dbReference>
<feature type="domain" description="HTH cro/C1-type" evidence="6">
    <location>
        <begin position="24"/>
        <end position="67"/>
    </location>
</feature>
<dbReference type="PATRIC" id="fig|582680.7.peg.556"/>
<keyword evidence="1" id="KW-0805">Transcription regulation</keyword>
<dbReference type="SUPFAM" id="SSF47413">
    <property type="entry name" value="lambda repressor-like DNA-binding domains"/>
    <property type="match status" value="1"/>
</dbReference>
<keyword evidence="8" id="KW-1185">Reference proteome</keyword>
<evidence type="ECO:0000256" key="4">
    <source>
        <dbReference type="SAM" id="MobiDB-lite"/>
    </source>
</evidence>
<dbReference type="EMBL" id="JYIT01000055">
    <property type="protein sequence ID" value="KJL27282.1"/>
    <property type="molecule type" value="Genomic_DNA"/>
</dbReference>
<proteinExistence type="predicted"/>
<name>A0A0F0L2C0_9MICO</name>
<dbReference type="GO" id="GO:0003700">
    <property type="term" value="F:DNA-binding transcription factor activity"/>
    <property type="evidence" value="ECO:0007669"/>
    <property type="project" value="TreeGrafter"/>
</dbReference>
<dbReference type="CDD" id="cd01392">
    <property type="entry name" value="HTH_LacI"/>
    <property type="match status" value="1"/>
</dbReference>
<evidence type="ECO:0000256" key="1">
    <source>
        <dbReference type="ARBA" id="ARBA00023015"/>
    </source>
</evidence>
<dbReference type="Gene3D" id="3.40.50.2300">
    <property type="match status" value="2"/>
</dbReference>
<dbReference type="SUPFAM" id="SSF53822">
    <property type="entry name" value="Periplasmic binding protein-like I"/>
    <property type="match status" value="1"/>
</dbReference>
<dbReference type="PRINTS" id="PR00036">
    <property type="entry name" value="HTHLACI"/>
</dbReference>
<evidence type="ECO:0000313" key="7">
    <source>
        <dbReference type="EMBL" id="KJL27282.1"/>
    </source>
</evidence>
<dbReference type="InterPro" id="IPR000843">
    <property type="entry name" value="HTH_LacI"/>
</dbReference>
<evidence type="ECO:0000259" key="6">
    <source>
        <dbReference type="PROSITE" id="PS50943"/>
    </source>
</evidence>
<dbReference type="OrthoDB" id="4268837at2"/>
<dbReference type="SMART" id="SM00354">
    <property type="entry name" value="HTH_LACI"/>
    <property type="match status" value="1"/>
</dbReference>
<dbReference type="PROSITE" id="PS50943">
    <property type="entry name" value="HTH_CROC1"/>
    <property type="match status" value="1"/>
</dbReference>
<evidence type="ECO:0000256" key="3">
    <source>
        <dbReference type="ARBA" id="ARBA00023163"/>
    </source>
</evidence>
<dbReference type="AlphaFoldDB" id="A0A0F0L2C0"/>
<evidence type="ECO:0000259" key="5">
    <source>
        <dbReference type="PROSITE" id="PS50932"/>
    </source>
</evidence>
<reference evidence="7 8" key="1">
    <citation type="submission" date="2015-02" db="EMBL/GenBank/DDBJ databases">
        <title>Draft genome sequences of ten Microbacterium spp. with emphasis on heavy metal contaminated environments.</title>
        <authorList>
            <person name="Corretto E."/>
        </authorList>
    </citation>
    <scope>NUCLEOTIDE SEQUENCE [LARGE SCALE GENOMIC DNA]</scope>
    <source>
        <strain evidence="7 8">DSM 23848</strain>
    </source>
</reference>
<dbReference type="InterPro" id="IPR010982">
    <property type="entry name" value="Lambda_DNA-bd_dom_sf"/>
</dbReference>
<accession>A0A0F0L2C0</accession>
<dbReference type="PANTHER" id="PTHR30146">
    <property type="entry name" value="LACI-RELATED TRANSCRIPTIONAL REPRESSOR"/>
    <property type="match status" value="1"/>
</dbReference>
<evidence type="ECO:0000313" key="8">
    <source>
        <dbReference type="Proteomes" id="UP000033448"/>
    </source>
</evidence>
<dbReference type="PROSITE" id="PS00356">
    <property type="entry name" value="HTH_LACI_1"/>
    <property type="match status" value="1"/>
</dbReference>
<organism evidence="7 8">
    <name type="scientific">Microbacterium azadirachtae</name>
    <dbReference type="NCBI Taxonomy" id="582680"/>
    <lineage>
        <taxon>Bacteria</taxon>
        <taxon>Bacillati</taxon>
        <taxon>Actinomycetota</taxon>
        <taxon>Actinomycetes</taxon>
        <taxon>Micrococcales</taxon>
        <taxon>Microbacteriaceae</taxon>
        <taxon>Microbacterium</taxon>
    </lineage>
</organism>
<keyword evidence="3" id="KW-0804">Transcription</keyword>
<dbReference type="PANTHER" id="PTHR30146:SF109">
    <property type="entry name" value="HTH-TYPE TRANSCRIPTIONAL REGULATOR GALS"/>
    <property type="match status" value="1"/>
</dbReference>
<feature type="region of interest" description="Disordered" evidence="4">
    <location>
        <begin position="1"/>
        <end position="20"/>
    </location>
</feature>
<evidence type="ECO:0000256" key="2">
    <source>
        <dbReference type="ARBA" id="ARBA00023125"/>
    </source>
</evidence>
<protein>
    <submittedName>
        <fullName evidence="7">Ribose operon repressor</fullName>
    </submittedName>
</protein>
<dbReference type="Pfam" id="PF00356">
    <property type="entry name" value="LacI"/>
    <property type="match status" value="1"/>
</dbReference>
<dbReference type="PROSITE" id="PS50932">
    <property type="entry name" value="HTH_LACI_2"/>
    <property type="match status" value="1"/>
</dbReference>
<dbReference type="InterPro" id="IPR001387">
    <property type="entry name" value="Cro/C1-type_HTH"/>
</dbReference>
<gene>
    <name evidence="7" type="primary">rbsR_2</name>
    <name evidence="7" type="ORF">RL72_00538</name>
</gene>
<comment type="caution">
    <text evidence="7">The sequence shown here is derived from an EMBL/GenBank/DDBJ whole genome shotgun (WGS) entry which is preliminary data.</text>
</comment>
<sequence>MAARAGSGSGEAPAPDPIRSGRATIEEVAAAAGVSRSTVSRVVNGATAVSPEALTAVQDAIARLGYVPNRAARSLALRQTHAIALVVPEDTRRFFGDPYFGAVVAGISDRIARSDYILNLLIASDDPGGRMTGFVRNGGVDGAIILSHHTSDAFVDRIVEAVPVVFGGRRSGGGGEDWFVDVDNVAGARQAVGHLRDTGRRRIATVTGPLSMAGAVDRLAGFRDALAEAGLTPFAEITGDYSEAGGVRAAQELLARAAGPGGELPDAVFAASDLMARGVLRTLRSAGVRVPEDVAIVGFDDSAVALSTDPPLTTVRQPMHAQGEALAGVLIDRLTGSAPPRRTILGTELVVRGSA</sequence>